<dbReference type="OrthoDB" id="74360at2759"/>
<dbReference type="PANTHER" id="PTHR43539:SF68">
    <property type="entry name" value="FLAVIN-BINDING MONOOXYGENASE-LIKE PROTEIN (AFU_ORTHOLOGUE AFUA_4G09220)"/>
    <property type="match status" value="1"/>
</dbReference>
<name>A0A284RRI4_ARMOS</name>
<proteinExistence type="predicted"/>
<dbReference type="GO" id="GO:0004497">
    <property type="term" value="F:monooxygenase activity"/>
    <property type="evidence" value="ECO:0007669"/>
    <property type="project" value="TreeGrafter"/>
</dbReference>
<dbReference type="EMBL" id="FUEG01000014">
    <property type="protein sequence ID" value="SJL11353.1"/>
    <property type="molecule type" value="Genomic_DNA"/>
</dbReference>
<dbReference type="GO" id="GO:0050660">
    <property type="term" value="F:flavin adenine dinucleotide binding"/>
    <property type="evidence" value="ECO:0007669"/>
    <property type="project" value="TreeGrafter"/>
</dbReference>
<evidence type="ECO:0000313" key="3">
    <source>
        <dbReference type="Proteomes" id="UP000219338"/>
    </source>
</evidence>
<dbReference type="Proteomes" id="UP000219338">
    <property type="component" value="Unassembled WGS sequence"/>
</dbReference>
<dbReference type="AlphaFoldDB" id="A0A284RRI4"/>
<dbReference type="PANTHER" id="PTHR43539">
    <property type="entry name" value="FLAVIN-BINDING MONOOXYGENASE-LIKE PROTEIN (AFU_ORTHOLOGUE AFUA_4G09220)"/>
    <property type="match status" value="1"/>
</dbReference>
<keyword evidence="1" id="KW-0560">Oxidoreductase</keyword>
<keyword evidence="3" id="KW-1185">Reference proteome</keyword>
<dbReference type="STRING" id="47428.A0A284RRI4"/>
<accession>A0A284RRI4</accession>
<dbReference type="Pfam" id="PF13738">
    <property type="entry name" value="Pyr_redox_3"/>
    <property type="match status" value="1"/>
</dbReference>
<evidence type="ECO:0008006" key="4">
    <source>
        <dbReference type="Google" id="ProtNLM"/>
    </source>
</evidence>
<reference evidence="3" key="1">
    <citation type="journal article" date="2017" name="Nat. Ecol. Evol.">
        <title>Genome expansion and lineage-specific genetic innovations in the forest pathogenic fungi Armillaria.</title>
        <authorList>
            <person name="Sipos G."/>
            <person name="Prasanna A.N."/>
            <person name="Walter M.C."/>
            <person name="O'Connor E."/>
            <person name="Balint B."/>
            <person name="Krizsan K."/>
            <person name="Kiss B."/>
            <person name="Hess J."/>
            <person name="Varga T."/>
            <person name="Slot J."/>
            <person name="Riley R."/>
            <person name="Boka B."/>
            <person name="Rigling D."/>
            <person name="Barry K."/>
            <person name="Lee J."/>
            <person name="Mihaltcheva S."/>
            <person name="LaButti K."/>
            <person name="Lipzen A."/>
            <person name="Waldron R."/>
            <person name="Moloney N.M."/>
            <person name="Sperisen C."/>
            <person name="Kredics L."/>
            <person name="Vagvoelgyi C."/>
            <person name="Patrignani A."/>
            <person name="Fitzpatrick D."/>
            <person name="Nagy I."/>
            <person name="Doyle S."/>
            <person name="Anderson J.B."/>
            <person name="Grigoriev I.V."/>
            <person name="Gueldener U."/>
            <person name="Muensterkoetter M."/>
            <person name="Nagy L.G."/>
        </authorList>
    </citation>
    <scope>NUCLEOTIDE SEQUENCE [LARGE SCALE GENOMIC DNA]</scope>
    <source>
        <strain evidence="3">C18/9</strain>
    </source>
</reference>
<dbReference type="Gene3D" id="3.50.50.60">
    <property type="entry name" value="FAD/NAD(P)-binding domain"/>
    <property type="match status" value="2"/>
</dbReference>
<protein>
    <recommendedName>
        <fullName evidence="4">Monooxygenase</fullName>
    </recommendedName>
</protein>
<dbReference type="InterPro" id="IPR050982">
    <property type="entry name" value="Auxin_biosynth/cation_transpt"/>
</dbReference>
<evidence type="ECO:0000313" key="2">
    <source>
        <dbReference type="EMBL" id="SJL11353.1"/>
    </source>
</evidence>
<dbReference type="OMA" id="LEHYAIN"/>
<gene>
    <name evidence="2" type="ORF">ARMOST_14756</name>
</gene>
<sequence>MSNSSYALDIASTWVDNFAKALASGEISNVLSCILPDGWLRDILVFTWANRSLHGHEKISAYLTSDSNNRVILAKISNVALDTREFLTPEYTPVAGTVTSGFSFSTSVGAGCGYVHLLPDAQGVWKALSVLMMLDELDGHPEDGPELGVYGEHTVAWEEVDKKRRENIEADPHVLIIGAGQTGLTLAARFRQMNLPTLVVESHPRVGDNWRARYPTLTLHTPRSHFNFLYHQYPYNWPIYASRDKVANWLEHYAINQDMHVWTNSRPTGIPTYDSETKKWTIVIDHQGTPTTLHPTHIVCTTGILGAPRIPVIEDRDVFMGTVLHAAKYGGGKSYKGKRVIVVGAGNTSADICQDLVVQGAESVTMVQRSSTCVVAKHPGCTNALLSLWPEGVPSEISDFKFLSIPLPLRIKMASAHAVELAEAEREMHEGLRKAGLDVNMGQDGSGQFPMVFQRFGGYWIDVGCAELIISGKVKVKQGVELQRYLSDGVVFTDGSKLDADVVIYATGYHNIRDTIKGMFGETIMERTSQIWGLDEEGELNGCFKPSGHPGLWFGGGDLTISRILSKRMRGRLPYFDDDTDRLKGGKSTIGKKEIEGFPRRPSILRDCSSALHTFRSNQSPDIWRLALNGSLGSNEILRKVTLNDVTYSDIPFVGLFLQRSSTAGALEELNVTHDHARQSAAVKHAWKEKLPVLDVSHVRKLGIDIHGRVRDTYLRNPLEAVLQWWMKSLAPPEKESSLEQLTIVVGMNRHPTRILDGNLMAIEVR</sequence>
<dbReference type="SUPFAM" id="SSF51905">
    <property type="entry name" value="FAD/NAD(P)-binding domain"/>
    <property type="match status" value="2"/>
</dbReference>
<dbReference type="PRINTS" id="PR00469">
    <property type="entry name" value="PNDRDTASEII"/>
</dbReference>
<dbReference type="InterPro" id="IPR036188">
    <property type="entry name" value="FAD/NAD-bd_sf"/>
</dbReference>
<organism evidence="2 3">
    <name type="scientific">Armillaria ostoyae</name>
    <name type="common">Armillaria root rot fungus</name>
    <dbReference type="NCBI Taxonomy" id="47428"/>
    <lineage>
        <taxon>Eukaryota</taxon>
        <taxon>Fungi</taxon>
        <taxon>Dikarya</taxon>
        <taxon>Basidiomycota</taxon>
        <taxon>Agaricomycotina</taxon>
        <taxon>Agaricomycetes</taxon>
        <taxon>Agaricomycetidae</taxon>
        <taxon>Agaricales</taxon>
        <taxon>Marasmiineae</taxon>
        <taxon>Physalacriaceae</taxon>
        <taxon>Armillaria</taxon>
    </lineage>
</organism>
<evidence type="ECO:0000256" key="1">
    <source>
        <dbReference type="ARBA" id="ARBA00023002"/>
    </source>
</evidence>